<keyword evidence="2" id="KW-1133">Transmembrane helix</keyword>
<protein>
    <submittedName>
        <fullName evidence="3">Uncharacterized protein</fullName>
    </submittedName>
</protein>
<feature type="transmembrane region" description="Helical" evidence="2">
    <location>
        <begin position="65"/>
        <end position="85"/>
    </location>
</feature>
<evidence type="ECO:0000313" key="4">
    <source>
        <dbReference type="Proteomes" id="UP001212421"/>
    </source>
</evidence>
<reference evidence="3 4" key="1">
    <citation type="submission" date="2021-05" db="EMBL/GenBank/DDBJ databases">
        <authorList>
            <person name="Kumar R."/>
            <person name="Kumar A."/>
            <person name="Mukhia S."/>
        </authorList>
    </citation>
    <scope>NUCLEOTIDE SEQUENCE [LARGE SCALE GENOMIC DNA]</scope>
    <source>
        <strain evidence="3 4">ERMR7:08</strain>
    </source>
</reference>
<organism evidence="3 4">
    <name type="scientific">Cryobacterium breve</name>
    <dbReference type="NCBI Taxonomy" id="1259258"/>
    <lineage>
        <taxon>Bacteria</taxon>
        <taxon>Bacillati</taxon>
        <taxon>Actinomycetota</taxon>
        <taxon>Actinomycetes</taxon>
        <taxon>Micrococcales</taxon>
        <taxon>Microbacteriaceae</taxon>
        <taxon>Cryobacterium</taxon>
    </lineage>
</organism>
<gene>
    <name evidence="3" type="ORF">KIV56_14350</name>
</gene>
<dbReference type="RefSeq" id="WP_281534084.1">
    <property type="nucleotide sequence ID" value="NZ_CP075584.1"/>
</dbReference>
<accession>A0ABY7NAG7</accession>
<sequence length="151" mass="16296">MPSSPAPDWQLLLGFPTGDFGGWSTLLDQAPALQGLPLAWIIPFLFAPLAILAALSLFLPGIRSASLAVLTVLLGAGTAIAATQAEPRDDRSGKRRHLARRRPEPLLARPRRRRHLRPARACAVSPSPLPSQRRYSSPLPSCLSPVRSRSA</sequence>
<dbReference type="EMBL" id="CP075584">
    <property type="protein sequence ID" value="WBM79502.1"/>
    <property type="molecule type" value="Genomic_DNA"/>
</dbReference>
<dbReference type="Proteomes" id="UP001212421">
    <property type="component" value="Chromosome"/>
</dbReference>
<keyword evidence="4" id="KW-1185">Reference proteome</keyword>
<feature type="transmembrane region" description="Helical" evidence="2">
    <location>
        <begin position="38"/>
        <end position="59"/>
    </location>
</feature>
<proteinExistence type="predicted"/>
<feature type="region of interest" description="Disordered" evidence="1">
    <location>
        <begin position="83"/>
        <end position="151"/>
    </location>
</feature>
<evidence type="ECO:0000313" key="3">
    <source>
        <dbReference type="EMBL" id="WBM79502.1"/>
    </source>
</evidence>
<feature type="compositionally biased region" description="Basic residues" evidence="1">
    <location>
        <begin position="109"/>
        <end position="118"/>
    </location>
</feature>
<name>A0ABY7NAG7_9MICO</name>
<evidence type="ECO:0000256" key="2">
    <source>
        <dbReference type="SAM" id="Phobius"/>
    </source>
</evidence>
<keyword evidence="2" id="KW-0812">Transmembrane</keyword>
<keyword evidence="2" id="KW-0472">Membrane</keyword>
<evidence type="ECO:0000256" key="1">
    <source>
        <dbReference type="SAM" id="MobiDB-lite"/>
    </source>
</evidence>